<protein>
    <recommendedName>
        <fullName evidence="2">Protein FAR1-RELATED SEQUENCE</fullName>
    </recommendedName>
</protein>
<evidence type="ECO:0000313" key="5">
    <source>
        <dbReference type="EMBL" id="RYQ99167.1"/>
    </source>
</evidence>
<dbReference type="InterPro" id="IPR007527">
    <property type="entry name" value="Znf_SWIM"/>
</dbReference>
<feature type="domain" description="SWIM-type" evidence="4">
    <location>
        <begin position="126"/>
        <end position="162"/>
    </location>
</feature>
<dbReference type="Proteomes" id="UP000289738">
    <property type="component" value="Chromosome B07"/>
</dbReference>
<gene>
    <name evidence="5" type="ORF">Ahy_B07g087056</name>
</gene>
<keyword evidence="1 2" id="KW-0863">Zinc-finger</keyword>
<feature type="compositionally biased region" description="Basic residues" evidence="3">
    <location>
        <begin position="254"/>
        <end position="264"/>
    </location>
</feature>
<dbReference type="Pfam" id="PF04434">
    <property type="entry name" value="SWIM"/>
    <property type="match status" value="1"/>
</dbReference>
<comment type="function">
    <text evidence="2">Putative transcription activator involved in regulating light control of development.</text>
</comment>
<evidence type="ECO:0000256" key="1">
    <source>
        <dbReference type="PROSITE-ProRule" id="PRU00325"/>
    </source>
</evidence>
<sequence>MDSSLSGLPLLGRDEKHTKVREHAYFFNKFITRNSSLIQFVKQYDNCLGSREQREREFDAVNFYTVIPCATKITNRGSISARVYSRKVQAKLRDKVNCITRSTNFTIGFTSYEVVEQVSNSVFNKFVVTYDALSREIKCQCLLFESRSILCRHSLSALSFERVDKVEPKYILKCWSKNVKRRHTHIKSSLYELLLETRSKRFDDLKLTGNLHQTFDNVMAEMQEYQAKNKGKCSLSHEDATLSDVNDLQSPPRIRTRGRSKNRLGSNMKKKIANATKKKKKPALSELNLLDGGLMI</sequence>
<evidence type="ECO:0000256" key="3">
    <source>
        <dbReference type="SAM" id="MobiDB-lite"/>
    </source>
</evidence>
<comment type="similarity">
    <text evidence="2">Belongs to the FHY3/FAR1 family.</text>
</comment>
<evidence type="ECO:0000259" key="4">
    <source>
        <dbReference type="PROSITE" id="PS50966"/>
    </source>
</evidence>
<keyword evidence="6" id="KW-1185">Reference proteome</keyword>
<dbReference type="InterPro" id="IPR031052">
    <property type="entry name" value="FHY3/FAR1"/>
</dbReference>
<name>A0A444YBH3_ARAHY</name>
<dbReference type="PROSITE" id="PS50966">
    <property type="entry name" value="ZF_SWIM"/>
    <property type="match status" value="1"/>
</dbReference>
<proteinExistence type="inferred from homology"/>
<dbReference type="PANTHER" id="PTHR31669">
    <property type="entry name" value="PROTEIN FAR1-RELATED SEQUENCE 10-RELATED"/>
    <property type="match status" value="1"/>
</dbReference>
<dbReference type="EMBL" id="SDMP01000017">
    <property type="protein sequence ID" value="RYQ99167.1"/>
    <property type="molecule type" value="Genomic_DNA"/>
</dbReference>
<accession>A0A444YBH3</accession>
<evidence type="ECO:0000256" key="2">
    <source>
        <dbReference type="RuleBase" id="RU367018"/>
    </source>
</evidence>
<keyword evidence="2" id="KW-0539">Nucleus</keyword>
<comment type="subcellular location">
    <subcellularLocation>
        <location evidence="2">Nucleus</location>
    </subcellularLocation>
</comment>
<evidence type="ECO:0000313" key="6">
    <source>
        <dbReference type="Proteomes" id="UP000289738"/>
    </source>
</evidence>
<dbReference type="GO" id="GO:0008270">
    <property type="term" value="F:zinc ion binding"/>
    <property type="evidence" value="ECO:0007669"/>
    <property type="project" value="UniProtKB-UniRule"/>
</dbReference>
<dbReference type="AlphaFoldDB" id="A0A444YBH3"/>
<dbReference type="GO" id="GO:0006355">
    <property type="term" value="P:regulation of DNA-templated transcription"/>
    <property type="evidence" value="ECO:0007669"/>
    <property type="project" value="UniProtKB-UniRule"/>
</dbReference>
<organism evidence="5 6">
    <name type="scientific">Arachis hypogaea</name>
    <name type="common">Peanut</name>
    <dbReference type="NCBI Taxonomy" id="3818"/>
    <lineage>
        <taxon>Eukaryota</taxon>
        <taxon>Viridiplantae</taxon>
        <taxon>Streptophyta</taxon>
        <taxon>Embryophyta</taxon>
        <taxon>Tracheophyta</taxon>
        <taxon>Spermatophyta</taxon>
        <taxon>Magnoliopsida</taxon>
        <taxon>eudicotyledons</taxon>
        <taxon>Gunneridae</taxon>
        <taxon>Pentapetalae</taxon>
        <taxon>rosids</taxon>
        <taxon>fabids</taxon>
        <taxon>Fabales</taxon>
        <taxon>Fabaceae</taxon>
        <taxon>Papilionoideae</taxon>
        <taxon>50 kb inversion clade</taxon>
        <taxon>dalbergioids sensu lato</taxon>
        <taxon>Dalbergieae</taxon>
        <taxon>Pterocarpus clade</taxon>
        <taxon>Arachis</taxon>
    </lineage>
</organism>
<keyword evidence="2" id="KW-0479">Metal-binding</keyword>
<feature type="region of interest" description="Disordered" evidence="3">
    <location>
        <begin position="244"/>
        <end position="264"/>
    </location>
</feature>
<dbReference type="PANTHER" id="PTHR31669:SF251">
    <property type="entry name" value="PROTEIN FAR1-RELATED SEQUENCE"/>
    <property type="match status" value="1"/>
</dbReference>
<keyword evidence="2" id="KW-0862">Zinc</keyword>
<reference evidence="5 6" key="1">
    <citation type="submission" date="2019-01" db="EMBL/GenBank/DDBJ databases">
        <title>Sequencing of cultivated peanut Arachis hypogaea provides insights into genome evolution and oil improvement.</title>
        <authorList>
            <person name="Chen X."/>
        </authorList>
    </citation>
    <scope>NUCLEOTIDE SEQUENCE [LARGE SCALE GENOMIC DNA]</scope>
    <source>
        <strain evidence="6">cv. Fuhuasheng</strain>
        <tissue evidence="5">Leaves</tissue>
    </source>
</reference>
<comment type="caution">
    <text evidence="5">The sequence shown here is derived from an EMBL/GenBank/DDBJ whole genome shotgun (WGS) entry which is preliminary data.</text>
</comment>
<dbReference type="GO" id="GO:0005634">
    <property type="term" value="C:nucleus"/>
    <property type="evidence" value="ECO:0007669"/>
    <property type="project" value="UniProtKB-SubCell"/>
</dbReference>